<dbReference type="EMBL" id="JAATIZ010000001">
    <property type="protein sequence ID" value="NJB64352.1"/>
    <property type="molecule type" value="Genomic_DNA"/>
</dbReference>
<dbReference type="Proteomes" id="UP000783934">
    <property type="component" value="Unassembled WGS sequence"/>
</dbReference>
<evidence type="ECO:0000313" key="3">
    <source>
        <dbReference type="Proteomes" id="UP000783934"/>
    </source>
</evidence>
<accession>A0ABX0WQD7</accession>
<dbReference type="InterPro" id="IPR025528">
    <property type="entry name" value="BrnA_antitoxin"/>
</dbReference>
<keyword evidence="3" id="KW-1185">Reference proteome</keyword>
<protein>
    <submittedName>
        <fullName evidence="2">Uncharacterized protein (DUF4415 family)</fullName>
    </submittedName>
</protein>
<feature type="compositionally biased region" description="Basic and acidic residues" evidence="1">
    <location>
        <begin position="32"/>
        <end position="41"/>
    </location>
</feature>
<dbReference type="Pfam" id="PF14384">
    <property type="entry name" value="BrnA_antitoxin"/>
    <property type="match status" value="1"/>
</dbReference>
<feature type="region of interest" description="Disordered" evidence="1">
    <location>
        <begin position="30"/>
        <end position="60"/>
    </location>
</feature>
<name>A0ABX0WQD7_9BURK</name>
<evidence type="ECO:0000256" key="1">
    <source>
        <dbReference type="SAM" id="MobiDB-lite"/>
    </source>
</evidence>
<organism evidence="2 3">
    <name type="scientific">Paenalcaligenes hominis</name>
    <dbReference type="NCBI Taxonomy" id="643674"/>
    <lineage>
        <taxon>Bacteria</taxon>
        <taxon>Pseudomonadati</taxon>
        <taxon>Pseudomonadota</taxon>
        <taxon>Betaproteobacteria</taxon>
        <taxon>Burkholderiales</taxon>
        <taxon>Alcaligenaceae</taxon>
        <taxon>Paenalcaligenes</taxon>
    </lineage>
</organism>
<dbReference type="RefSeq" id="WP_167660552.1">
    <property type="nucleotide sequence ID" value="NZ_BMCQ01000004.1"/>
</dbReference>
<proteinExistence type="predicted"/>
<sequence>MKSLKDLQNLDLDKVASAIEADAGHAIPGLHESLKQAKDGDFAQTHTPDQIIARRRGRPVGSKQAITKEAVKIRLDADILAALRSSGDGWQTRINDTLRASLALTGKVSPKH</sequence>
<evidence type="ECO:0000313" key="2">
    <source>
        <dbReference type="EMBL" id="NJB64352.1"/>
    </source>
</evidence>
<reference evidence="2 3" key="1">
    <citation type="submission" date="2020-03" db="EMBL/GenBank/DDBJ databases">
        <title>Genomic Encyclopedia of Type Strains, Phase IV (KMG-IV): sequencing the most valuable type-strain genomes for metagenomic binning, comparative biology and taxonomic classification.</title>
        <authorList>
            <person name="Goeker M."/>
        </authorList>
    </citation>
    <scope>NUCLEOTIDE SEQUENCE [LARGE SCALE GENOMIC DNA]</scope>
    <source>
        <strain evidence="2 3">DSM 26613</strain>
    </source>
</reference>
<gene>
    <name evidence="2" type="ORF">GGR41_000573</name>
</gene>
<comment type="caution">
    <text evidence="2">The sequence shown here is derived from an EMBL/GenBank/DDBJ whole genome shotgun (WGS) entry which is preliminary data.</text>
</comment>